<protein>
    <submittedName>
        <fullName evidence="1">Uncharacterized protein</fullName>
    </submittedName>
</protein>
<organism evidence="1 2">
    <name type="scientific">Solimonas fluminis</name>
    <dbReference type="NCBI Taxonomy" id="2086571"/>
    <lineage>
        <taxon>Bacteria</taxon>
        <taxon>Pseudomonadati</taxon>
        <taxon>Pseudomonadota</taxon>
        <taxon>Gammaproteobacteria</taxon>
        <taxon>Nevskiales</taxon>
        <taxon>Nevskiaceae</taxon>
        <taxon>Solimonas</taxon>
    </lineage>
</organism>
<accession>A0A2S5TL67</accession>
<proteinExistence type="predicted"/>
<dbReference type="Proteomes" id="UP000238220">
    <property type="component" value="Unassembled WGS sequence"/>
</dbReference>
<reference evidence="1 2" key="1">
    <citation type="submission" date="2018-02" db="EMBL/GenBank/DDBJ databases">
        <title>Genome sequencing of Solimonas sp. HR-BB.</title>
        <authorList>
            <person name="Lee Y."/>
            <person name="Jeon C.O."/>
        </authorList>
    </citation>
    <scope>NUCLEOTIDE SEQUENCE [LARGE SCALE GENOMIC DNA]</scope>
    <source>
        <strain evidence="1 2">HR-BB</strain>
    </source>
</reference>
<evidence type="ECO:0000313" key="1">
    <source>
        <dbReference type="EMBL" id="PPE75692.1"/>
    </source>
</evidence>
<name>A0A2S5TL67_9GAMM</name>
<sequence>MAKTALKAGARFKSTVCDTQVMVVKAPAGEFELRCGGADMVGATTAAPAGGALDPALSGETLIGKRYVNADESLELLCTKGGKGTLSLDGTALEIKQAKQLPSSD</sequence>
<comment type="caution">
    <text evidence="1">The sequence shown here is derived from an EMBL/GenBank/DDBJ whole genome shotgun (WGS) entry which is preliminary data.</text>
</comment>
<gene>
    <name evidence="1" type="ORF">C3942_02020</name>
</gene>
<dbReference type="OrthoDB" id="7478453at2"/>
<dbReference type="RefSeq" id="WP_104228657.1">
    <property type="nucleotide sequence ID" value="NZ_PSNW01000001.1"/>
</dbReference>
<dbReference type="AlphaFoldDB" id="A0A2S5TL67"/>
<evidence type="ECO:0000313" key="2">
    <source>
        <dbReference type="Proteomes" id="UP000238220"/>
    </source>
</evidence>
<keyword evidence="2" id="KW-1185">Reference proteome</keyword>
<dbReference type="EMBL" id="PSNW01000001">
    <property type="protein sequence ID" value="PPE75692.1"/>
    <property type="molecule type" value="Genomic_DNA"/>
</dbReference>